<evidence type="ECO:0000256" key="3">
    <source>
        <dbReference type="ARBA" id="ARBA00022475"/>
    </source>
</evidence>
<feature type="domain" description="Cadherin" evidence="14">
    <location>
        <begin position="75"/>
        <end position="131"/>
    </location>
</feature>
<dbReference type="Pfam" id="PF00028">
    <property type="entry name" value="Cadherin"/>
    <property type="match status" value="5"/>
</dbReference>
<dbReference type="PANTHER" id="PTHR24028">
    <property type="entry name" value="CADHERIN-87A"/>
    <property type="match status" value="1"/>
</dbReference>
<evidence type="ECO:0000256" key="2">
    <source>
        <dbReference type="ARBA" id="ARBA00004251"/>
    </source>
</evidence>
<feature type="transmembrane region" description="Helical" evidence="13">
    <location>
        <begin position="687"/>
        <end position="712"/>
    </location>
</feature>
<keyword evidence="11" id="KW-0325">Glycoprotein</keyword>
<dbReference type="GO" id="GO:0005509">
    <property type="term" value="F:calcium ion binding"/>
    <property type="evidence" value="ECO:0007669"/>
    <property type="project" value="UniProtKB-UniRule"/>
</dbReference>
<dbReference type="Pfam" id="PF16492">
    <property type="entry name" value="Cadherin_C_2"/>
    <property type="match status" value="1"/>
</dbReference>
<dbReference type="GO" id="GO:0009653">
    <property type="term" value="P:anatomical structure morphogenesis"/>
    <property type="evidence" value="ECO:0007669"/>
    <property type="project" value="UniProtKB-ARBA"/>
</dbReference>
<reference key="1">
    <citation type="journal article" date="2007" name="Nature">
        <title>The medaka draft genome and insights into vertebrate genome evolution.</title>
        <authorList>
            <person name="Kasahara M."/>
            <person name="Naruse K."/>
            <person name="Sasaki S."/>
            <person name="Nakatani Y."/>
            <person name="Qu W."/>
            <person name="Ahsan B."/>
            <person name="Yamada T."/>
            <person name="Nagayasu Y."/>
            <person name="Doi K."/>
            <person name="Kasai Y."/>
            <person name="Jindo T."/>
            <person name="Kobayashi D."/>
            <person name="Shimada A."/>
            <person name="Toyoda A."/>
            <person name="Kuroki Y."/>
            <person name="Fujiyama A."/>
            <person name="Sasaki T."/>
            <person name="Shimizu A."/>
            <person name="Asakawa S."/>
            <person name="Shimizu N."/>
            <person name="Hashimoto S."/>
            <person name="Yang J."/>
            <person name="Lee Y."/>
            <person name="Matsushima K."/>
            <person name="Sugano S."/>
            <person name="Sakaizumi M."/>
            <person name="Narita T."/>
            <person name="Ohishi K."/>
            <person name="Haga S."/>
            <person name="Ohta F."/>
            <person name="Nomoto H."/>
            <person name="Nogata K."/>
            <person name="Morishita T."/>
            <person name="Endo T."/>
            <person name="Shin-I T."/>
            <person name="Takeda H."/>
            <person name="Morishita S."/>
            <person name="Kohara Y."/>
        </authorList>
    </citation>
    <scope>NUCLEOTIDE SEQUENCE [LARGE SCALE GENOMIC DNA]</scope>
    <source>
        <strain>Hd-rR</strain>
    </source>
</reference>
<evidence type="ECO:0000256" key="1">
    <source>
        <dbReference type="ARBA" id="ARBA00003436"/>
    </source>
</evidence>
<keyword evidence="10 13" id="KW-0472">Membrane</keyword>
<dbReference type="Proteomes" id="UP000265200">
    <property type="component" value="Chromosome 10"/>
</dbReference>
<reference evidence="15" key="3">
    <citation type="submission" date="2025-08" db="UniProtKB">
        <authorList>
            <consortium name="Ensembl"/>
        </authorList>
    </citation>
    <scope>IDENTIFICATION</scope>
    <source>
        <strain evidence="15">HSOK</strain>
    </source>
</reference>
<keyword evidence="8" id="KW-0130">Cell adhesion</keyword>
<dbReference type="FunFam" id="2.60.40.60:FF:000129">
    <property type="entry name" value="protocadherin alpha-C2 isoform X1"/>
    <property type="match status" value="1"/>
</dbReference>
<dbReference type="Ensembl" id="ENSORLT00015028725.1">
    <property type="protein sequence ID" value="ENSORLP00015034680.1"/>
    <property type="gene ID" value="ENSORLG00015020786.1"/>
</dbReference>
<dbReference type="FunFam" id="2.60.40.60:FF:000002">
    <property type="entry name" value="Protocadherin alpha 2"/>
    <property type="match status" value="1"/>
</dbReference>
<comment type="subcellular location">
    <subcellularLocation>
        <location evidence="2">Cell membrane</location>
        <topology evidence="2">Single-pass type I membrane protein</topology>
    </subcellularLocation>
</comment>
<dbReference type="SMART" id="SM00112">
    <property type="entry name" value="CA"/>
    <property type="match status" value="5"/>
</dbReference>
<feature type="domain" description="Cadherin" evidence="14">
    <location>
        <begin position="348"/>
        <end position="452"/>
    </location>
</feature>
<name>A0A3P9JR43_ORYLA</name>
<keyword evidence="4 13" id="KW-0812">Transmembrane</keyword>
<keyword evidence="7 12" id="KW-0106">Calcium</keyword>
<feature type="domain" description="Cadherin" evidence="14">
    <location>
        <begin position="243"/>
        <end position="347"/>
    </location>
</feature>
<organism evidence="15 16">
    <name type="scientific">Oryzias latipes</name>
    <name type="common">Japanese rice fish</name>
    <name type="synonym">Japanese killifish</name>
    <dbReference type="NCBI Taxonomy" id="8090"/>
    <lineage>
        <taxon>Eukaryota</taxon>
        <taxon>Metazoa</taxon>
        <taxon>Chordata</taxon>
        <taxon>Craniata</taxon>
        <taxon>Vertebrata</taxon>
        <taxon>Euteleostomi</taxon>
        <taxon>Actinopterygii</taxon>
        <taxon>Neopterygii</taxon>
        <taxon>Teleostei</taxon>
        <taxon>Neoteleostei</taxon>
        <taxon>Acanthomorphata</taxon>
        <taxon>Ovalentaria</taxon>
        <taxon>Atherinomorphae</taxon>
        <taxon>Beloniformes</taxon>
        <taxon>Adrianichthyidae</taxon>
        <taxon>Oryziinae</taxon>
        <taxon>Oryzias</taxon>
    </lineage>
</organism>
<proteinExistence type="predicted"/>
<dbReference type="GO" id="GO:0007156">
    <property type="term" value="P:homophilic cell adhesion via plasma membrane adhesion molecules"/>
    <property type="evidence" value="ECO:0007669"/>
    <property type="project" value="InterPro"/>
</dbReference>
<dbReference type="PANTHER" id="PTHR24028:SF296">
    <property type="entry name" value="PROTOCADHERIN 1 GAMMA 11 PRECURSOR-RELATED"/>
    <property type="match status" value="1"/>
</dbReference>
<dbReference type="PROSITE" id="PS00232">
    <property type="entry name" value="CADHERIN_1"/>
    <property type="match status" value="3"/>
</dbReference>
<dbReference type="FunFam" id="2.60.40.60:FF:000007">
    <property type="entry name" value="Protocadherin alpha 2"/>
    <property type="match status" value="1"/>
</dbReference>
<evidence type="ECO:0000256" key="5">
    <source>
        <dbReference type="ARBA" id="ARBA00022729"/>
    </source>
</evidence>
<evidence type="ECO:0000256" key="11">
    <source>
        <dbReference type="ARBA" id="ARBA00023180"/>
    </source>
</evidence>
<sequence length="865" mass="96485">CFRRQMDYSKRRQHPLHLKISILLYCGQIRYSVAEEMKKGSVIGNVAQDLGLDLRRLRSGRARIVTRENVHYAELKADKGILVVNERIDREQLCGDVTPCSFSFEMILENPMELHRITVEVLDINDHAPVFPNKEKPISFEVSESAAVGVQFPLQSAEDLDVGQNGLQNYVLSPNENFILKQNANPDGSKNVEMVLQRPLDREQNQHLTLKLIAVDGGTPQKSGSVNIDVTILDANDNIPVFSQSVYKTSVVENTAKGTSVITVNATDADSGSNAIITYSLSKIKGSTTDIFSIDENLGTIFVIGVIDYEKEKIYEIRAEAKDQGGLIGTSKVIIDVVDVNDNAPVINVMSFSSVVSEDAPVGTTIAIFNIKDFDSEKNGQFRCSVDGKLPFKIESSMTDYYNLISNHQFDRESMSEYNITISATDIGSPPLSSSTHLNLKISDINDNVPVFEKSRYFAQISENNPTGVSVFSVRAHDSDWGQNARITYLLEDTHVDGSLISTYVSLNSVTGVVSAVRSLDYEQIKQFEFVVKAQDGGSPPLSSNVTVKIQIQDQNDNPPQVLYPVQTAGSVVAEMVPRSADVGYLVTKVVAVDVDSGQNAWLSYKLQKATDRALFEVGSQNGEIRTVRQVTEKDLLKQRLTVIVEDNGQPSRSATVIVNVAVADSFPEVLSEFTDFPHDKDYNDNLTFYLVLALAVVSFLFITCLVVIISVKIYRWRQSRILYHSSLPVIPYYPPRYSDTLGTGTLPHTYNYEVCRTTDSRQSDCKFGRAGSQNVLIMDPSFTGTMQRLQSEKSILDEPDSPLEVSWKTKNLNLVLKLFTQFCCKDFPFSTMDSIKLFFFCSSCYSLVRARHFYSVLYLVLFSF</sequence>
<evidence type="ECO:0000313" key="16">
    <source>
        <dbReference type="Proteomes" id="UP000265200"/>
    </source>
</evidence>
<keyword evidence="6" id="KW-0677">Repeat</keyword>
<dbReference type="InterPro" id="IPR013164">
    <property type="entry name" value="Cadherin_N"/>
</dbReference>
<reference evidence="15" key="4">
    <citation type="submission" date="2025-09" db="UniProtKB">
        <authorList>
            <consortium name="Ensembl"/>
        </authorList>
    </citation>
    <scope>IDENTIFICATION</scope>
    <source>
        <strain evidence="15">HSOK</strain>
    </source>
</reference>
<evidence type="ECO:0000256" key="13">
    <source>
        <dbReference type="SAM" id="Phobius"/>
    </source>
</evidence>
<dbReference type="FunFam" id="2.60.40.60:FF:000006">
    <property type="entry name" value="Protocadherin alpha 2"/>
    <property type="match status" value="1"/>
</dbReference>
<evidence type="ECO:0000256" key="6">
    <source>
        <dbReference type="ARBA" id="ARBA00022737"/>
    </source>
</evidence>
<dbReference type="InterPro" id="IPR050174">
    <property type="entry name" value="Protocadherin/Cadherin-CA"/>
</dbReference>
<accession>A0A3P9JR43</accession>
<comment type="function">
    <text evidence="1">Potential calcium-dependent cell-adhesion protein. May be involved in the establishment and maintenance of specific neuronal connections in the brain.</text>
</comment>
<dbReference type="InterPro" id="IPR032455">
    <property type="entry name" value="Cadherin_C"/>
</dbReference>
<feature type="domain" description="Cadherin" evidence="14">
    <location>
        <begin position="577"/>
        <end position="674"/>
    </location>
</feature>
<reference evidence="15 16" key="2">
    <citation type="submission" date="2017-04" db="EMBL/GenBank/DDBJ databases">
        <title>CpG methylation of centromeres and impact of large insertions on vertebrate speciation.</title>
        <authorList>
            <person name="Ichikawa K."/>
            <person name="Yoshimura J."/>
            <person name="Morishita S."/>
        </authorList>
    </citation>
    <scope>NUCLEOTIDE SEQUENCE</scope>
    <source>
        <strain evidence="15 16">HSOK</strain>
    </source>
</reference>
<dbReference type="FunFam" id="2.60.40.60:FF:000004">
    <property type="entry name" value="Protocadherin 1 gamma 2"/>
    <property type="match status" value="1"/>
</dbReference>
<dbReference type="SUPFAM" id="SSF49313">
    <property type="entry name" value="Cadherin-like"/>
    <property type="match status" value="6"/>
</dbReference>
<evidence type="ECO:0000256" key="4">
    <source>
        <dbReference type="ARBA" id="ARBA00022692"/>
    </source>
</evidence>
<dbReference type="InterPro" id="IPR002126">
    <property type="entry name" value="Cadherin-like_dom"/>
</dbReference>
<evidence type="ECO:0000256" key="10">
    <source>
        <dbReference type="ARBA" id="ARBA00023136"/>
    </source>
</evidence>
<dbReference type="PRINTS" id="PR00205">
    <property type="entry name" value="CADHERIN"/>
</dbReference>
<dbReference type="CDD" id="cd11304">
    <property type="entry name" value="Cadherin_repeat"/>
    <property type="match status" value="6"/>
</dbReference>
<evidence type="ECO:0000256" key="8">
    <source>
        <dbReference type="ARBA" id="ARBA00022889"/>
    </source>
</evidence>
<dbReference type="Gene3D" id="2.60.40.60">
    <property type="entry name" value="Cadherins"/>
    <property type="match status" value="6"/>
</dbReference>
<dbReference type="AlphaFoldDB" id="A0A3P9JR43"/>
<feature type="domain" description="Cadherin" evidence="14">
    <location>
        <begin position="134"/>
        <end position="242"/>
    </location>
</feature>
<dbReference type="InterPro" id="IPR015919">
    <property type="entry name" value="Cadherin-like_sf"/>
</dbReference>
<dbReference type="InterPro" id="IPR020894">
    <property type="entry name" value="Cadherin_CS"/>
</dbReference>
<feature type="domain" description="Cadherin" evidence="14">
    <location>
        <begin position="453"/>
        <end position="562"/>
    </location>
</feature>
<dbReference type="GO" id="GO:0005886">
    <property type="term" value="C:plasma membrane"/>
    <property type="evidence" value="ECO:0007669"/>
    <property type="project" value="UniProtKB-SubCell"/>
</dbReference>
<dbReference type="Pfam" id="PF08266">
    <property type="entry name" value="Cadherin_2"/>
    <property type="match status" value="1"/>
</dbReference>
<evidence type="ECO:0000256" key="12">
    <source>
        <dbReference type="PROSITE-ProRule" id="PRU00043"/>
    </source>
</evidence>
<evidence type="ECO:0000256" key="9">
    <source>
        <dbReference type="ARBA" id="ARBA00022989"/>
    </source>
</evidence>
<keyword evidence="3" id="KW-1003">Cell membrane</keyword>
<keyword evidence="5" id="KW-0732">Signal</keyword>
<dbReference type="PROSITE" id="PS50268">
    <property type="entry name" value="CADHERIN_2"/>
    <property type="match status" value="6"/>
</dbReference>
<dbReference type="FunFam" id="2.60.40.60:FF:000001">
    <property type="entry name" value="Protocadherin alpha 2"/>
    <property type="match status" value="1"/>
</dbReference>
<evidence type="ECO:0000259" key="14">
    <source>
        <dbReference type="PROSITE" id="PS50268"/>
    </source>
</evidence>
<protein>
    <recommendedName>
        <fullName evidence="14">Cadherin domain-containing protein</fullName>
    </recommendedName>
</protein>
<evidence type="ECO:0000256" key="7">
    <source>
        <dbReference type="ARBA" id="ARBA00022837"/>
    </source>
</evidence>
<evidence type="ECO:0000313" key="15">
    <source>
        <dbReference type="Ensembl" id="ENSORLP00015034680.1"/>
    </source>
</evidence>
<keyword evidence="9 13" id="KW-1133">Transmembrane helix</keyword>